<keyword evidence="1" id="KW-0175">Coiled coil</keyword>
<evidence type="ECO:0000256" key="2">
    <source>
        <dbReference type="SAM" id="MobiDB-lite"/>
    </source>
</evidence>
<dbReference type="EMBL" id="JAYKXP010000005">
    <property type="protein sequence ID" value="KAK7058489.1"/>
    <property type="molecule type" value="Genomic_DNA"/>
</dbReference>
<reference evidence="3 4" key="1">
    <citation type="submission" date="2024-01" db="EMBL/GenBank/DDBJ databases">
        <title>A draft genome for a cacao thread blight-causing isolate of Paramarasmius palmivorus.</title>
        <authorList>
            <person name="Baruah I.K."/>
            <person name="Bukari Y."/>
            <person name="Amoako-Attah I."/>
            <person name="Meinhardt L.W."/>
            <person name="Bailey B.A."/>
            <person name="Cohen S.P."/>
        </authorList>
    </citation>
    <scope>NUCLEOTIDE SEQUENCE [LARGE SCALE GENOMIC DNA]</scope>
    <source>
        <strain evidence="3 4">GH-12</strain>
    </source>
</reference>
<feature type="compositionally biased region" description="Acidic residues" evidence="2">
    <location>
        <begin position="331"/>
        <end position="341"/>
    </location>
</feature>
<gene>
    <name evidence="3" type="ORF">VNI00_002123</name>
</gene>
<feature type="compositionally biased region" description="Polar residues" evidence="2">
    <location>
        <begin position="280"/>
        <end position="298"/>
    </location>
</feature>
<feature type="region of interest" description="Disordered" evidence="2">
    <location>
        <begin position="325"/>
        <end position="348"/>
    </location>
</feature>
<feature type="region of interest" description="Disordered" evidence="2">
    <location>
        <begin position="463"/>
        <end position="556"/>
    </location>
</feature>
<evidence type="ECO:0000256" key="1">
    <source>
        <dbReference type="SAM" id="Coils"/>
    </source>
</evidence>
<feature type="compositionally biased region" description="Low complexity" evidence="2">
    <location>
        <begin position="131"/>
        <end position="174"/>
    </location>
</feature>
<protein>
    <submittedName>
        <fullName evidence="3">Uncharacterized protein</fullName>
    </submittedName>
</protein>
<feature type="compositionally biased region" description="Basic residues" evidence="2">
    <location>
        <begin position="1"/>
        <end position="10"/>
    </location>
</feature>
<evidence type="ECO:0000313" key="3">
    <source>
        <dbReference type="EMBL" id="KAK7058489.1"/>
    </source>
</evidence>
<feature type="compositionally biased region" description="Basic and acidic residues" evidence="2">
    <location>
        <begin position="481"/>
        <end position="499"/>
    </location>
</feature>
<evidence type="ECO:0000313" key="4">
    <source>
        <dbReference type="Proteomes" id="UP001383192"/>
    </source>
</evidence>
<proteinExistence type="predicted"/>
<feature type="compositionally biased region" description="Basic and acidic residues" evidence="2">
    <location>
        <begin position="423"/>
        <end position="445"/>
    </location>
</feature>
<name>A0AAW0E412_9AGAR</name>
<feature type="region of interest" description="Disordered" evidence="2">
    <location>
        <begin position="398"/>
        <end position="445"/>
    </location>
</feature>
<feature type="compositionally biased region" description="Low complexity" evidence="2">
    <location>
        <begin position="260"/>
        <end position="273"/>
    </location>
</feature>
<sequence>MDGPLKRKVRSQLNYTESRPSSPLKSLTTSPSLTTLRPKAKVNTSATPRTVKQTPSSIPRPASPTKPAIAAAPRIRAVRSSLETTDPNPRPRAGSTLGTGSRSPRTGSPRLPERELAFDSQPQPIKIKSKVSSVARPADSSSSSLSPPLAPSPRVRAPSISSSLSLNSSPVSSPTTHIHNPTFYPITTATPAANPHRFATTRASPPPTHHYYQPFSSPVPSPNGRDDSSSSFVSRNTNPKPKPIVAKVDPTNVPLPPQSPSTSALSLSSRSSISGGGSWETPNHSPRTKTTSWDTPSTNHHRTPSKDIVSAIDTLVHVNGLNLSVSSDAGTETEPEEDEEAEVRAEAKSNRKIADLEISNRSLLAINSMLESTRNRQAKEIRELRRKLRESRLILPPRTYRTLTHSDSEDLESESDGDEKEGEEEKGVGENGHGEKGKGKEDDTFLRLRMMVDDMIETGKKALASTPKDFGPVGRGGAKVLTEDEVRSWRGGHGEDDTIHSGVGLGTGKRGISPSRVAIPSDSDSEEEDEVARMTIPSSASSGSEEGGPPIRVTEA</sequence>
<feature type="compositionally biased region" description="Low complexity" evidence="2">
    <location>
        <begin position="537"/>
        <end position="550"/>
    </location>
</feature>
<organism evidence="3 4">
    <name type="scientific">Paramarasmius palmivorus</name>
    <dbReference type="NCBI Taxonomy" id="297713"/>
    <lineage>
        <taxon>Eukaryota</taxon>
        <taxon>Fungi</taxon>
        <taxon>Dikarya</taxon>
        <taxon>Basidiomycota</taxon>
        <taxon>Agaricomycotina</taxon>
        <taxon>Agaricomycetes</taxon>
        <taxon>Agaricomycetidae</taxon>
        <taxon>Agaricales</taxon>
        <taxon>Marasmiineae</taxon>
        <taxon>Marasmiaceae</taxon>
        <taxon>Paramarasmius</taxon>
    </lineage>
</organism>
<dbReference type="Proteomes" id="UP001383192">
    <property type="component" value="Unassembled WGS sequence"/>
</dbReference>
<feature type="compositionally biased region" description="Acidic residues" evidence="2">
    <location>
        <begin position="409"/>
        <end position="422"/>
    </location>
</feature>
<feature type="compositionally biased region" description="Polar residues" evidence="2">
    <location>
        <begin position="229"/>
        <end position="239"/>
    </location>
</feature>
<feature type="compositionally biased region" description="Low complexity" evidence="2">
    <location>
        <begin position="18"/>
        <end position="37"/>
    </location>
</feature>
<feature type="compositionally biased region" description="Polar residues" evidence="2">
    <location>
        <begin position="96"/>
        <end position="106"/>
    </location>
</feature>
<comment type="caution">
    <text evidence="3">The sequence shown here is derived from an EMBL/GenBank/DDBJ whole genome shotgun (WGS) entry which is preliminary data.</text>
</comment>
<feature type="compositionally biased region" description="Polar residues" evidence="2">
    <location>
        <begin position="175"/>
        <end position="191"/>
    </location>
</feature>
<feature type="coiled-coil region" evidence="1">
    <location>
        <begin position="367"/>
        <end position="394"/>
    </location>
</feature>
<dbReference type="AlphaFoldDB" id="A0AAW0E412"/>
<accession>A0AAW0E412</accession>
<feature type="region of interest" description="Disordered" evidence="2">
    <location>
        <begin position="1"/>
        <end position="305"/>
    </location>
</feature>
<keyword evidence="4" id="KW-1185">Reference proteome</keyword>
<feature type="compositionally biased region" description="Polar residues" evidence="2">
    <location>
        <begin position="42"/>
        <end position="57"/>
    </location>
</feature>